<dbReference type="RefSeq" id="WP_088465559.1">
    <property type="nucleotide sequence ID" value="NZ_NIRR01000035.1"/>
</dbReference>
<dbReference type="Proteomes" id="UP000197277">
    <property type="component" value="Unassembled WGS sequence"/>
</dbReference>
<gene>
    <name evidence="1" type="ORF">CDA63_16500</name>
</gene>
<name>A0A246FHN5_9BACT</name>
<organism evidence="1 2">
    <name type="scientific">Hymenobacter amundsenii</name>
    <dbReference type="NCBI Taxonomy" id="2006685"/>
    <lineage>
        <taxon>Bacteria</taxon>
        <taxon>Pseudomonadati</taxon>
        <taxon>Bacteroidota</taxon>
        <taxon>Cytophagia</taxon>
        <taxon>Cytophagales</taxon>
        <taxon>Hymenobacteraceae</taxon>
        <taxon>Hymenobacter</taxon>
    </lineage>
</organism>
<evidence type="ECO:0000313" key="2">
    <source>
        <dbReference type="Proteomes" id="UP000197277"/>
    </source>
</evidence>
<dbReference type="AlphaFoldDB" id="A0A246FHN5"/>
<proteinExistence type="predicted"/>
<protein>
    <submittedName>
        <fullName evidence="1">Uncharacterized protein</fullName>
    </submittedName>
</protein>
<reference evidence="1 2" key="1">
    <citation type="submission" date="2017-06" db="EMBL/GenBank/DDBJ databases">
        <title>Hymenobacter amundsenii sp. nov. isolated from regoliths in Antarctica.</title>
        <authorList>
            <person name="Sedlacek I."/>
            <person name="Kralova S."/>
            <person name="Pantucek R."/>
            <person name="Svec P."/>
            <person name="Holochova P."/>
            <person name="Stankova E."/>
            <person name="Vrbovska V."/>
            <person name="Busse H.-J."/>
        </authorList>
    </citation>
    <scope>NUCLEOTIDE SEQUENCE [LARGE SCALE GENOMIC DNA]</scope>
    <source>
        <strain evidence="1 2">CCM 8682</strain>
    </source>
</reference>
<sequence>MSAPTVSPFVLARTFVFRRYLTVRHHLAGLHLTAEAIRAARQRRKQARHDQRMRDFYGWCEACRGLGSIF</sequence>
<dbReference type="EMBL" id="NIRR01000035">
    <property type="protein sequence ID" value="OWP62028.1"/>
    <property type="molecule type" value="Genomic_DNA"/>
</dbReference>
<evidence type="ECO:0000313" key="1">
    <source>
        <dbReference type="EMBL" id="OWP62028.1"/>
    </source>
</evidence>
<comment type="caution">
    <text evidence="1">The sequence shown here is derived from an EMBL/GenBank/DDBJ whole genome shotgun (WGS) entry which is preliminary data.</text>
</comment>
<accession>A0A246FHN5</accession>
<dbReference type="OrthoDB" id="887019at2"/>
<keyword evidence="2" id="KW-1185">Reference proteome</keyword>